<dbReference type="RefSeq" id="WP_160732642.1">
    <property type="nucleotide sequence ID" value="NZ_CP139719.1"/>
</dbReference>
<reference evidence="3 4" key="1">
    <citation type="submission" date="2019-12" db="EMBL/GenBank/DDBJ databases">
        <title>Genomic-based taxomic classification of the family Erythrobacteraceae.</title>
        <authorList>
            <person name="Xu L."/>
        </authorList>
    </citation>
    <scope>NUCLEOTIDE SEQUENCE [LARGE SCALE GENOMIC DNA]</scope>
    <source>
        <strain evidence="3 4">H32</strain>
    </source>
</reference>
<keyword evidence="4" id="KW-1185">Reference proteome</keyword>
<dbReference type="CDD" id="cd07814">
    <property type="entry name" value="SRPBCC_CalC_Aha1-like"/>
    <property type="match status" value="1"/>
</dbReference>
<protein>
    <submittedName>
        <fullName evidence="3">Polyketide cyclase</fullName>
    </submittedName>
</protein>
<gene>
    <name evidence="3" type="ORF">GRI72_03850</name>
</gene>
<dbReference type="InterPro" id="IPR023393">
    <property type="entry name" value="START-like_dom_sf"/>
</dbReference>
<comment type="similarity">
    <text evidence="1">Belongs to the AHA1 family.</text>
</comment>
<feature type="domain" description="Activator of Hsp90 ATPase homologue 1/2-like C-terminal" evidence="2">
    <location>
        <begin position="19"/>
        <end position="133"/>
    </location>
</feature>
<evidence type="ECO:0000313" key="4">
    <source>
        <dbReference type="Proteomes" id="UP000444401"/>
    </source>
</evidence>
<evidence type="ECO:0000313" key="3">
    <source>
        <dbReference type="EMBL" id="MXO67966.1"/>
    </source>
</evidence>
<dbReference type="EMBL" id="WTYO01000002">
    <property type="protein sequence ID" value="MXO67966.1"/>
    <property type="molecule type" value="Genomic_DNA"/>
</dbReference>
<dbReference type="Gene3D" id="3.30.530.20">
    <property type="match status" value="1"/>
</dbReference>
<organism evidence="3 4">
    <name type="scientific">Pelagerythrobacter marinus</name>
    <dbReference type="NCBI Taxonomy" id="538382"/>
    <lineage>
        <taxon>Bacteria</taxon>
        <taxon>Pseudomonadati</taxon>
        <taxon>Pseudomonadota</taxon>
        <taxon>Alphaproteobacteria</taxon>
        <taxon>Sphingomonadales</taxon>
        <taxon>Erythrobacteraceae</taxon>
        <taxon>Pelagerythrobacter</taxon>
    </lineage>
</organism>
<name>A0ABW9UT05_9SPHN</name>
<sequence length="136" mass="15860">MTPGDDRTRTLTIEREFAHPPERVWRALTQSELLAEWIMPNDFRAETGARFAMDAEWGRVEGEVLEVEPQRRLRYTWNGPELRSEVEWTLEPAAEGTRLTLEQTGFRPQDRQAYYGARAGWPRFLKALDALLERIG</sequence>
<dbReference type="Pfam" id="PF08327">
    <property type="entry name" value="AHSA1"/>
    <property type="match status" value="1"/>
</dbReference>
<evidence type="ECO:0000259" key="2">
    <source>
        <dbReference type="Pfam" id="PF08327"/>
    </source>
</evidence>
<comment type="caution">
    <text evidence="3">The sequence shown here is derived from an EMBL/GenBank/DDBJ whole genome shotgun (WGS) entry which is preliminary data.</text>
</comment>
<evidence type="ECO:0000256" key="1">
    <source>
        <dbReference type="ARBA" id="ARBA00006817"/>
    </source>
</evidence>
<dbReference type="InterPro" id="IPR013538">
    <property type="entry name" value="ASHA1/2-like_C"/>
</dbReference>
<dbReference type="Proteomes" id="UP000444401">
    <property type="component" value="Unassembled WGS sequence"/>
</dbReference>
<proteinExistence type="inferred from homology"/>
<accession>A0ABW9UT05</accession>
<dbReference type="SUPFAM" id="SSF55961">
    <property type="entry name" value="Bet v1-like"/>
    <property type="match status" value="1"/>
</dbReference>